<organism evidence="2 3">
    <name type="scientific">Flemingia macrophylla</name>
    <dbReference type="NCBI Taxonomy" id="520843"/>
    <lineage>
        <taxon>Eukaryota</taxon>
        <taxon>Viridiplantae</taxon>
        <taxon>Streptophyta</taxon>
        <taxon>Embryophyta</taxon>
        <taxon>Tracheophyta</taxon>
        <taxon>Spermatophyta</taxon>
        <taxon>Magnoliopsida</taxon>
        <taxon>eudicotyledons</taxon>
        <taxon>Gunneridae</taxon>
        <taxon>Pentapetalae</taxon>
        <taxon>rosids</taxon>
        <taxon>fabids</taxon>
        <taxon>Fabales</taxon>
        <taxon>Fabaceae</taxon>
        <taxon>Papilionoideae</taxon>
        <taxon>50 kb inversion clade</taxon>
        <taxon>NPAAA clade</taxon>
        <taxon>indigoferoid/millettioid clade</taxon>
        <taxon>Phaseoleae</taxon>
        <taxon>Flemingia</taxon>
    </lineage>
</organism>
<evidence type="ECO:0008006" key="4">
    <source>
        <dbReference type="Google" id="ProtNLM"/>
    </source>
</evidence>
<accession>A0ABD1M6S8</accession>
<keyword evidence="1" id="KW-0732">Signal</keyword>
<feature type="signal peptide" evidence="1">
    <location>
        <begin position="1"/>
        <end position="19"/>
    </location>
</feature>
<name>A0ABD1M6S8_9FABA</name>
<protein>
    <recommendedName>
        <fullName evidence="4">Defensin-like protein</fullName>
    </recommendedName>
</protein>
<sequence>MKVIDSILFALLLLSVGIGNEGPMKMTEAKVCDKLFTNLCDSHTCLEDCVGEFGPGAYGSCNQSDQCICQFRC</sequence>
<dbReference type="EMBL" id="JBGMDY010000006">
    <property type="protein sequence ID" value="KAL2330815.1"/>
    <property type="molecule type" value="Genomic_DNA"/>
</dbReference>
<gene>
    <name evidence="2" type="ORF">Fmac_018396</name>
</gene>
<dbReference type="Proteomes" id="UP001603857">
    <property type="component" value="Unassembled WGS sequence"/>
</dbReference>
<keyword evidence="3" id="KW-1185">Reference proteome</keyword>
<evidence type="ECO:0000256" key="1">
    <source>
        <dbReference type="SAM" id="SignalP"/>
    </source>
</evidence>
<comment type="caution">
    <text evidence="2">The sequence shown here is derived from an EMBL/GenBank/DDBJ whole genome shotgun (WGS) entry which is preliminary data.</text>
</comment>
<feature type="chain" id="PRO_5044823536" description="Defensin-like protein" evidence="1">
    <location>
        <begin position="20"/>
        <end position="73"/>
    </location>
</feature>
<evidence type="ECO:0000313" key="3">
    <source>
        <dbReference type="Proteomes" id="UP001603857"/>
    </source>
</evidence>
<dbReference type="AlphaFoldDB" id="A0ABD1M6S8"/>
<proteinExistence type="predicted"/>
<evidence type="ECO:0000313" key="2">
    <source>
        <dbReference type="EMBL" id="KAL2330815.1"/>
    </source>
</evidence>
<reference evidence="2 3" key="1">
    <citation type="submission" date="2024-08" db="EMBL/GenBank/DDBJ databases">
        <title>Insights into the chromosomal genome structure of Flemingia macrophylla.</title>
        <authorList>
            <person name="Ding Y."/>
            <person name="Zhao Y."/>
            <person name="Bi W."/>
            <person name="Wu M."/>
            <person name="Zhao G."/>
            <person name="Gong Y."/>
            <person name="Li W."/>
            <person name="Zhang P."/>
        </authorList>
    </citation>
    <scope>NUCLEOTIDE SEQUENCE [LARGE SCALE GENOMIC DNA]</scope>
    <source>
        <strain evidence="2">DYQJB</strain>
        <tissue evidence="2">Leaf</tissue>
    </source>
</reference>